<proteinExistence type="predicted"/>
<dbReference type="AlphaFoldDB" id="A0A371JP00"/>
<protein>
    <submittedName>
        <fullName evidence="1">Uncharacterized protein</fullName>
    </submittedName>
</protein>
<keyword evidence="2" id="KW-1185">Reference proteome</keyword>
<reference evidence="1 2" key="1">
    <citation type="submission" date="2018-08" db="EMBL/GenBank/DDBJ databases">
        <title>Muricauda nanhaiensis sp. nov., isolated from seawater of the South China Sea.</title>
        <authorList>
            <person name="Dang Y."/>
        </authorList>
    </citation>
    <scope>NUCLEOTIDE SEQUENCE [LARGE SCALE GENOMIC DNA]</scope>
    <source>
        <strain evidence="1 2">SM1704</strain>
    </source>
</reference>
<evidence type="ECO:0000313" key="2">
    <source>
        <dbReference type="Proteomes" id="UP000261828"/>
    </source>
</evidence>
<dbReference type="RefSeq" id="WP_116185233.1">
    <property type="nucleotide sequence ID" value="NZ_QTJX01000003.1"/>
</dbReference>
<evidence type="ECO:0000313" key="1">
    <source>
        <dbReference type="EMBL" id="RDY58913.1"/>
    </source>
</evidence>
<dbReference type="Proteomes" id="UP000261828">
    <property type="component" value="Unassembled WGS sequence"/>
</dbReference>
<sequence length="69" mass="7949">MKEEVYMVLKLLTHLIRESPYGTKERVLVEGARGFVPVYATWEEAYNASEDGRFEIIRLTTQKTRATVG</sequence>
<gene>
    <name evidence="1" type="ORF">DX873_14740</name>
</gene>
<accession>A0A371JP00</accession>
<organism evidence="1 2">
    <name type="scientific">Flagellimonas nanhaiensis</name>
    <dbReference type="NCBI Taxonomy" id="2292706"/>
    <lineage>
        <taxon>Bacteria</taxon>
        <taxon>Pseudomonadati</taxon>
        <taxon>Bacteroidota</taxon>
        <taxon>Flavobacteriia</taxon>
        <taxon>Flavobacteriales</taxon>
        <taxon>Flavobacteriaceae</taxon>
        <taxon>Flagellimonas</taxon>
    </lineage>
</organism>
<dbReference type="EMBL" id="QTJX01000003">
    <property type="protein sequence ID" value="RDY58913.1"/>
    <property type="molecule type" value="Genomic_DNA"/>
</dbReference>
<comment type="caution">
    <text evidence="1">The sequence shown here is derived from an EMBL/GenBank/DDBJ whole genome shotgun (WGS) entry which is preliminary data.</text>
</comment>
<name>A0A371JP00_9FLAO</name>